<accession>A0A9P0GE17</accession>
<protein>
    <submittedName>
        <fullName evidence="1">Uncharacterized protein</fullName>
    </submittedName>
</protein>
<evidence type="ECO:0000313" key="1">
    <source>
        <dbReference type="EMBL" id="CAH1107481.1"/>
    </source>
</evidence>
<dbReference type="AlphaFoldDB" id="A0A9P0GE17"/>
<gene>
    <name evidence="1" type="ORF">PSYICH_LOCUS8171</name>
</gene>
<dbReference type="EMBL" id="OV651833">
    <property type="protein sequence ID" value="CAH1107481.1"/>
    <property type="molecule type" value="Genomic_DNA"/>
</dbReference>
<name>A0A9P0GE17_9CUCU</name>
<proteinExistence type="predicted"/>
<keyword evidence="2" id="KW-1185">Reference proteome</keyword>
<evidence type="ECO:0000313" key="2">
    <source>
        <dbReference type="Proteomes" id="UP001153636"/>
    </source>
</evidence>
<dbReference type="Proteomes" id="UP001153636">
    <property type="component" value="Chromosome 21"/>
</dbReference>
<dbReference type="OrthoDB" id="6783235at2759"/>
<reference evidence="1" key="1">
    <citation type="submission" date="2022-01" db="EMBL/GenBank/DDBJ databases">
        <authorList>
            <person name="King R."/>
        </authorList>
    </citation>
    <scope>NUCLEOTIDE SEQUENCE</scope>
</reference>
<organism evidence="1 2">
    <name type="scientific">Psylliodes chrysocephalus</name>
    <dbReference type="NCBI Taxonomy" id="3402493"/>
    <lineage>
        <taxon>Eukaryota</taxon>
        <taxon>Metazoa</taxon>
        <taxon>Ecdysozoa</taxon>
        <taxon>Arthropoda</taxon>
        <taxon>Hexapoda</taxon>
        <taxon>Insecta</taxon>
        <taxon>Pterygota</taxon>
        <taxon>Neoptera</taxon>
        <taxon>Endopterygota</taxon>
        <taxon>Coleoptera</taxon>
        <taxon>Polyphaga</taxon>
        <taxon>Cucujiformia</taxon>
        <taxon>Chrysomeloidea</taxon>
        <taxon>Chrysomelidae</taxon>
        <taxon>Galerucinae</taxon>
        <taxon>Alticini</taxon>
        <taxon>Psylliodes</taxon>
    </lineage>
</organism>
<sequence>MSEQEEQITNLNKRKSILKGQLTRFETFINNTDIAEDQTQLELRLQKIEIAFEEFNFVQTDLEILECIYWHNLNPEPQNGIMQRKDMVKEHQMVSAIALNGLLIAQGDVSDLNTSISAIK</sequence>